<protein>
    <submittedName>
        <fullName evidence="2">Uncharacterized protein</fullName>
    </submittedName>
</protein>
<feature type="compositionally biased region" description="Polar residues" evidence="1">
    <location>
        <begin position="148"/>
        <end position="164"/>
    </location>
</feature>
<gene>
    <name evidence="2" type="ORF">O6P43_027487</name>
</gene>
<proteinExistence type="predicted"/>
<comment type="caution">
    <text evidence="2">The sequence shown here is derived from an EMBL/GenBank/DDBJ whole genome shotgun (WGS) entry which is preliminary data.</text>
</comment>
<dbReference type="AlphaFoldDB" id="A0AAD7L4K6"/>
<name>A0AAD7L4K6_QUISA</name>
<feature type="compositionally biased region" description="Polar residues" evidence="1">
    <location>
        <begin position="25"/>
        <end position="34"/>
    </location>
</feature>
<evidence type="ECO:0000313" key="2">
    <source>
        <dbReference type="EMBL" id="KAJ7951441.1"/>
    </source>
</evidence>
<feature type="region of interest" description="Disordered" evidence="1">
    <location>
        <begin position="1"/>
        <end position="48"/>
    </location>
</feature>
<evidence type="ECO:0000313" key="3">
    <source>
        <dbReference type="Proteomes" id="UP001163823"/>
    </source>
</evidence>
<feature type="compositionally biased region" description="Polar residues" evidence="1">
    <location>
        <begin position="82"/>
        <end position="93"/>
    </location>
</feature>
<dbReference type="Proteomes" id="UP001163823">
    <property type="component" value="Chromosome 11"/>
</dbReference>
<dbReference type="KEGG" id="qsa:O6P43_027487"/>
<sequence length="175" mass="18927">MNASLRAGELTIETRSMKRHKTTNKETGTSSKVLLSTHVDGKPTHGDSLVAKHNWVKASNTSSAKQKLNLMGQAPRRKETSSEAGQTLRSSSRVGEVALKNLPVKRLKAEKGKKGESSYSFLATHVDGKSTSKVSSTDKHIGKKKATIGSSQFFSGNQKLNSMMKQAPEGKETSK</sequence>
<reference evidence="2" key="1">
    <citation type="journal article" date="2023" name="Science">
        <title>Elucidation of the pathway for biosynthesis of saponin adjuvants from the soapbark tree.</title>
        <authorList>
            <person name="Reed J."/>
            <person name="Orme A."/>
            <person name="El-Demerdash A."/>
            <person name="Owen C."/>
            <person name="Martin L.B.B."/>
            <person name="Misra R.C."/>
            <person name="Kikuchi S."/>
            <person name="Rejzek M."/>
            <person name="Martin A.C."/>
            <person name="Harkess A."/>
            <person name="Leebens-Mack J."/>
            <person name="Louveau T."/>
            <person name="Stephenson M.J."/>
            <person name="Osbourn A."/>
        </authorList>
    </citation>
    <scope>NUCLEOTIDE SEQUENCE</scope>
    <source>
        <strain evidence="2">S10</strain>
    </source>
</reference>
<feature type="region of interest" description="Disordered" evidence="1">
    <location>
        <begin position="109"/>
        <end position="175"/>
    </location>
</feature>
<keyword evidence="3" id="KW-1185">Reference proteome</keyword>
<dbReference type="EMBL" id="JARAOO010000011">
    <property type="protein sequence ID" value="KAJ7951441.1"/>
    <property type="molecule type" value="Genomic_DNA"/>
</dbReference>
<evidence type="ECO:0000256" key="1">
    <source>
        <dbReference type="SAM" id="MobiDB-lite"/>
    </source>
</evidence>
<feature type="region of interest" description="Disordered" evidence="1">
    <location>
        <begin position="60"/>
        <end position="94"/>
    </location>
</feature>
<organism evidence="2 3">
    <name type="scientific">Quillaja saponaria</name>
    <name type="common">Soap bark tree</name>
    <dbReference type="NCBI Taxonomy" id="32244"/>
    <lineage>
        <taxon>Eukaryota</taxon>
        <taxon>Viridiplantae</taxon>
        <taxon>Streptophyta</taxon>
        <taxon>Embryophyta</taxon>
        <taxon>Tracheophyta</taxon>
        <taxon>Spermatophyta</taxon>
        <taxon>Magnoliopsida</taxon>
        <taxon>eudicotyledons</taxon>
        <taxon>Gunneridae</taxon>
        <taxon>Pentapetalae</taxon>
        <taxon>rosids</taxon>
        <taxon>fabids</taxon>
        <taxon>Fabales</taxon>
        <taxon>Quillajaceae</taxon>
        <taxon>Quillaja</taxon>
    </lineage>
</organism>
<accession>A0AAD7L4K6</accession>
<feature type="compositionally biased region" description="Basic and acidic residues" evidence="1">
    <location>
        <begin position="126"/>
        <end position="140"/>
    </location>
</feature>